<dbReference type="EMBL" id="HBUF01362958">
    <property type="protein sequence ID" value="CAG6721939.1"/>
    <property type="molecule type" value="Transcribed_RNA"/>
</dbReference>
<evidence type="ECO:0000313" key="2">
    <source>
        <dbReference type="EMBL" id="CAG6721941.1"/>
    </source>
</evidence>
<dbReference type="EMBL" id="HBUF01659661">
    <property type="protein sequence ID" value="CAG6788405.1"/>
    <property type="molecule type" value="Transcribed_RNA"/>
</dbReference>
<reference evidence="2" key="1">
    <citation type="submission" date="2021-05" db="EMBL/GenBank/DDBJ databases">
        <authorList>
            <person name="Alioto T."/>
            <person name="Alioto T."/>
            <person name="Gomez Garrido J."/>
        </authorList>
    </citation>
    <scope>NUCLEOTIDE SEQUENCE</scope>
</reference>
<dbReference type="EMBL" id="HBUF01216680">
    <property type="protein sequence ID" value="CAG6667513.1"/>
    <property type="molecule type" value="Transcribed_RNA"/>
</dbReference>
<feature type="transmembrane region" description="Helical" evidence="1">
    <location>
        <begin position="21"/>
        <end position="45"/>
    </location>
</feature>
<sequence length="174" mass="21274">MRHCCHNRGRCLEFWFFYFNHLWWTSFILPSLVALHWCISLKWFFRYFLRILLLWLLVWLLLILVVVSPVVITRKIATSTILYSAIVVSVVVFLLSRFWSCNNSCFKLGLQFFVQLPKILRGLGFCRLFFNLRRRIGIGISMWRIRRWVMIHRIGRHRRYGRHVVMLREDVLRR</sequence>
<dbReference type="AlphaFoldDB" id="A0A8D8VAD3"/>
<accession>A0A8D8VAD3</accession>
<dbReference type="EMBL" id="HBUF01362957">
    <property type="protein sequence ID" value="CAG6721937.1"/>
    <property type="molecule type" value="Transcribed_RNA"/>
</dbReference>
<dbReference type="EMBL" id="HBUF01154036">
    <property type="protein sequence ID" value="CAG6648771.1"/>
    <property type="molecule type" value="Transcribed_RNA"/>
</dbReference>
<proteinExistence type="predicted"/>
<organism evidence="2">
    <name type="scientific">Cacopsylla melanoneura</name>
    <dbReference type="NCBI Taxonomy" id="428564"/>
    <lineage>
        <taxon>Eukaryota</taxon>
        <taxon>Metazoa</taxon>
        <taxon>Ecdysozoa</taxon>
        <taxon>Arthropoda</taxon>
        <taxon>Hexapoda</taxon>
        <taxon>Insecta</taxon>
        <taxon>Pterygota</taxon>
        <taxon>Neoptera</taxon>
        <taxon>Paraneoptera</taxon>
        <taxon>Hemiptera</taxon>
        <taxon>Sternorrhyncha</taxon>
        <taxon>Psylloidea</taxon>
        <taxon>Psyllidae</taxon>
        <taxon>Psyllinae</taxon>
        <taxon>Cacopsylla</taxon>
    </lineage>
</organism>
<keyword evidence="1" id="KW-0472">Membrane</keyword>
<name>A0A8D8VAD3_9HEMI</name>
<dbReference type="EMBL" id="HBUF01216682">
    <property type="protein sequence ID" value="CAG6667515.1"/>
    <property type="molecule type" value="Transcribed_RNA"/>
</dbReference>
<feature type="transmembrane region" description="Helical" evidence="1">
    <location>
        <begin position="80"/>
        <end position="100"/>
    </location>
</feature>
<protein>
    <submittedName>
        <fullName evidence="2">Uncharacterized protein</fullName>
    </submittedName>
</protein>
<dbReference type="EMBL" id="HBUF01216683">
    <property type="protein sequence ID" value="CAG6667517.1"/>
    <property type="molecule type" value="Transcribed_RNA"/>
</dbReference>
<dbReference type="EMBL" id="HBUF01659660">
    <property type="protein sequence ID" value="CAG6788404.1"/>
    <property type="molecule type" value="Transcribed_RNA"/>
</dbReference>
<feature type="transmembrane region" description="Helical" evidence="1">
    <location>
        <begin position="51"/>
        <end position="73"/>
    </location>
</feature>
<dbReference type="EMBL" id="HBUF01362959">
    <property type="protein sequence ID" value="CAG6721941.1"/>
    <property type="molecule type" value="Transcribed_RNA"/>
</dbReference>
<dbReference type="EMBL" id="HBUF01216681">
    <property type="protein sequence ID" value="CAG6667514.1"/>
    <property type="molecule type" value="Transcribed_RNA"/>
</dbReference>
<keyword evidence="1" id="KW-1133">Transmembrane helix</keyword>
<dbReference type="EMBL" id="HBUF01154037">
    <property type="protein sequence ID" value="CAG6648774.1"/>
    <property type="molecule type" value="Transcribed_RNA"/>
</dbReference>
<keyword evidence="1" id="KW-0812">Transmembrane</keyword>
<dbReference type="EMBL" id="HBUF01362960">
    <property type="protein sequence ID" value="CAG6721944.1"/>
    <property type="molecule type" value="Transcribed_RNA"/>
</dbReference>
<evidence type="ECO:0000256" key="1">
    <source>
        <dbReference type="SAM" id="Phobius"/>
    </source>
</evidence>